<proteinExistence type="predicted"/>
<organism evidence="1 2">
    <name type="scientific">Mycena pura</name>
    <dbReference type="NCBI Taxonomy" id="153505"/>
    <lineage>
        <taxon>Eukaryota</taxon>
        <taxon>Fungi</taxon>
        <taxon>Dikarya</taxon>
        <taxon>Basidiomycota</taxon>
        <taxon>Agaricomycotina</taxon>
        <taxon>Agaricomycetes</taxon>
        <taxon>Agaricomycetidae</taxon>
        <taxon>Agaricales</taxon>
        <taxon>Marasmiineae</taxon>
        <taxon>Mycenaceae</taxon>
        <taxon>Mycena</taxon>
    </lineage>
</organism>
<name>A0AAD6Y2T4_9AGAR</name>
<dbReference type="EMBL" id="JARJCW010000084">
    <property type="protein sequence ID" value="KAJ7196429.1"/>
    <property type="molecule type" value="Genomic_DNA"/>
</dbReference>
<keyword evidence="2" id="KW-1185">Reference proteome</keyword>
<evidence type="ECO:0000313" key="1">
    <source>
        <dbReference type="EMBL" id="KAJ7196429.1"/>
    </source>
</evidence>
<evidence type="ECO:0000313" key="2">
    <source>
        <dbReference type="Proteomes" id="UP001219525"/>
    </source>
</evidence>
<reference evidence="1" key="1">
    <citation type="submission" date="2023-03" db="EMBL/GenBank/DDBJ databases">
        <title>Massive genome expansion in bonnet fungi (Mycena s.s.) driven by repeated elements and novel gene families across ecological guilds.</title>
        <authorList>
            <consortium name="Lawrence Berkeley National Laboratory"/>
            <person name="Harder C.B."/>
            <person name="Miyauchi S."/>
            <person name="Viragh M."/>
            <person name="Kuo A."/>
            <person name="Thoen E."/>
            <person name="Andreopoulos B."/>
            <person name="Lu D."/>
            <person name="Skrede I."/>
            <person name="Drula E."/>
            <person name="Henrissat B."/>
            <person name="Morin E."/>
            <person name="Kohler A."/>
            <person name="Barry K."/>
            <person name="LaButti K."/>
            <person name="Morin E."/>
            <person name="Salamov A."/>
            <person name="Lipzen A."/>
            <person name="Mereny Z."/>
            <person name="Hegedus B."/>
            <person name="Baldrian P."/>
            <person name="Stursova M."/>
            <person name="Weitz H."/>
            <person name="Taylor A."/>
            <person name="Grigoriev I.V."/>
            <person name="Nagy L.G."/>
            <person name="Martin F."/>
            <person name="Kauserud H."/>
        </authorList>
    </citation>
    <scope>NUCLEOTIDE SEQUENCE</scope>
    <source>
        <strain evidence="1">9144</strain>
    </source>
</reference>
<dbReference type="AlphaFoldDB" id="A0AAD6Y2T4"/>
<accession>A0AAD6Y2T4</accession>
<dbReference type="Proteomes" id="UP001219525">
    <property type="component" value="Unassembled WGS sequence"/>
</dbReference>
<comment type="caution">
    <text evidence="1">The sequence shown here is derived from an EMBL/GenBank/DDBJ whole genome shotgun (WGS) entry which is preliminary data.</text>
</comment>
<sequence length="231" mass="26242">MAAGSNAGGSRHHCRSAAEIFVRLGSRRTSLDNDDVDDEDPPRRVARATRSRRAMGLLSTGHHLHWREMDVQCRCTAALKHGDAAARLHDMNGQQRLAQACDAQLEISRALPETLRQQSNLMVFTAFMTYYNLLLYMPNDAEASRQRQKSAMGLKDDAAVLPLMPSVPLELRESHFFRPKIGLGHQKWDWGVPVPLFSYILTHRLGKFLKWRSGIHSAMRTRHFSKDLDQN</sequence>
<protein>
    <submittedName>
        <fullName evidence="1">Uncharacterized protein</fullName>
    </submittedName>
</protein>
<gene>
    <name evidence="1" type="ORF">GGX14DRAFT_403381</name>
</gene>